<dbReference type="AlphaFoldDB" id="A0A369YEG5"/>
<dbReference type="EMBL" id="QEPN01000005">
    <property type="protein sequence ID" value="RDE71369.1"/>
    <property type="molecule type" value="Genomic_DNA"/>
</dbReference>
<accession>A0A369YEG5</accession>
<reference evidence="1 2" key="1">
    <citation type="submission" date="2018-05" db="EMBL/GenBank/DDBJ databases">
        <title>Draft Genome Sequences for a Diverse set of 7 Haemophilus Species.</title>
        <authorList>
            <person name="Nichols M."/>
            <person name="Topaz N."/>
            <person name="Wang X."/>
            <person name="Wang X."/>
            <person name="Boxrud D."/>
        </authorList>
    </citation>
    <scope>NUCLEOTIDE SEQUENCE [LARGE SCALE GENOMIC DNA]</scope>
    <source>
        <strain evidence="1 2">C2002001239</strain>
    </source>
</reference>
<protein>
    <submittedName>
        <fullName evidence="1">Uncharacterized protein</fullName>
    </submittedName>
</protein>
<proteinExistence type="predicted"/>
<comment type="caution">
    <text evidence="1">The sequence shown here is derived from an EMBL/GenBank/DDBJ whole genome shotgun (WGS) entry which is preliminary data.</text>
</comment>
<dbReference type="Proteomes" id="UP000253872">
    <property type="component" value="Unassembled WGS sequence"/>
</dbReference>
<organism evidence="1 2">
    <name type="scientific">Haemophilus sputorum</name>
    <dbReference type="NCBI Taxonomy" id="1078480"/>
    <lineage>
        <taxon>Bacteria</taxon>
        <taxon>Pseudomonadati</taxon>
        <taxon>Pseudomonadota</taxon>
        <taxon>Gammaproteobacteria</taxon>
        <taxon>Pasteurellales</taxon>
        <taxon>Pasteurellaceae</taxon>
        <taxon>Haemophilus</taxon>
    </lineage>
</organism>
<sequence>MHSDNLLPYNKACMLYQFVSNVKELLKVDICNLVIKFNRLQIFIDYFSFIYLHFDEPISK</sequence>
<name>A0A369YEG5_9PAST</name>
<evidence type="ECO:0000313" key="1">
    <source>
        <dbReference type="EMBL" id="RDE71369.1"/>
    </source>
</evidence>
<gene>
    <name evidence="1" type="ORF">DPV93_07045</name>
</gene>
<evidence type="ECO:0000313" key="2">
    <source>
        <dbReference type="Proteomes" id="UP000253872"/>
    </source>
</evidence>